<protein>
    <submittedName>
        <fullName evidence="5">Winged helix-turn-helix transcriptional regulator</fullName>
    </submittedName>
</protein>
<evidence type="ECO:0000259" key="4">
    <source>
        <dbReference type="PROSITE" id="PS50995"/>
    </source>
</evidence>
<feature type="domain" description="HTH marR-type" evidence="4">
    <location>
        <begin position="9"/>
        <end position="143"/>
    </location>
</feature>
<keyword evidence="3" id="KW-0804">Transcription</keyword>
<dbReference type="Gene3D" id="1.10.10.10">
    <property type="entry name" value="Winged helix-like DNA-binding domain superfamily/Winged helix DNA-binding domain"/>
    <property type="match status" value="1"/>
</dbReference>
<dbReference type="PRINTS" id="PR00598">
    <property type="entry name" value="HTHMARR"/>
</dbReference>
<keyword evidence="2" id="KW-0238">DNA-binding</keyword>
<dbReference type="GO" id="GO:0003677">
    <property type="term" value="F:DNA binding"/>
    <property type="evidence" value="ECO:0007669"/>
    <property type="project" value="UniProtKB-KW"/>
</dbReference>
<evidence type="ECO:0000256" key="1">
    <source>
        <dbReference type="ARBA" id="ARBA00023015"/>
    </source>
</evidence>
<gene>
    <name evidence="5" type="ORF">FRY97_03260</name>
</gene>
<comment type="caution">
    <text evidence="5">The sequence shown here is derived from an EMBL/GenBank/DDBJ whole genome shotgun (WGS) entry which is preliminary data.</text>
</comment>
<reference evidence="5 6" key="1">
    <citation type="submission" date="2019-08" db="EMBL/GenBank/DDBJ databases">
        <title>Genome of Phaeodactylibacter luteus.</title>
        <authorList>
            <person name="Bowman J.P."/>
        </authorList>
    </citation>
    <scope>NUCLEOTIDE SEQUENCE [LARGE SCALE GENOMIC DNA]</scope>
    <source>
        <strain evidence="5 6">KCTC 42180</strain>
    </source>
</reference>
<dbReference type="InterPro" id="IPR036390">
    <property type="entry name" value="WH_DNA-bd_sf"/>
</dbReference>
<keyword evidence="6" id="KW-1185">Reference proteome</keyword>
<dbReference type="SMART" id="SM00347">
    <property type="entry name" value="HTH_MARR"/>
    <property type="match status" value="1"/>
</dbReference>
<evidence type="ECO:0000256" key="2">
    <source>
        <dbReference type="ARBA" id="ARBA00023125"/>
    </source>
</evidence>
<dbReference type="Pfam" id="PF01047">
    <property type="entry name" value="MarR"/>
    <property type="match status" value="1"/>
</dbReference>
<dbReference type="PANTHER" id="PTHR42756:SF1">
    <property type="entry name" value="TRANSCRIPTIONAL REPRESSOR OF EMRAB OPERON"/>
    <property type="match status" value="1"/>
</dbReference>
<dbReference type="InterPro" id="IPR000835">
    <property type="entry name" value="HTH_MarR-typ"/>
</dbReference>
<dbReference type="Proteomes" id="UP000321580">
    <property type="component" value="Unassembled WGS sequence"/>
</dbReference>
<name>A0A5C6S1I1_9BACT</name>
<dbReference type="AlphaFoldDB" id="A0A5C6S1I1"/>
<dbReference type="GO" id="GO:0003700">
    <property type="term" value="F:DNA-binding transcription factor activity"/>
    <property type="evidence" value="ECO:0007669"/>
    <property type="project" value="InterPro"/>
</dbReference>
<evidence type="ECO:0000313" key="5">
    <source>
        <dbReference type="EMBL" id="TXB68411.1"/>
    </source>
</evidence>
<evidence type="ECO:0000313" key="6">
    <source>
        <dbReference type="Proteomes" id="UP000321580"/>
    </source>
</evidence>
<dbReference type="PANTHER" id="PTHR42756">
    <property type="entry name" value="TRANSCRIPTIONAL REGULATOR, MARR"/>
    <property type="match status" value="1"/>
</dbReference>
<dbReference type="PROSITE" id="PS50995">
    <property type="entry name" value="HTH_MARR_2"/>
    <property type="match status" value="1"/>
</dbReference>
<dbReference type="OrthoDB" id="996843at2"/>
<dbReference type="InterPro" id="IPR036388">
    <property type="entry name" value="WH-like_DNA-bd_sf"/>
</dbReference>
<evidence type="ECO:0000256" key="3">
    <source>
        <dbReference type="ARBA" id="ARBA00023163"/>
    </source>
</evidence>
<sequence>MKKDALFPNDSIVFLTNRVGRLLANHIRQAAEHESWGLQPQHMGILVDLWQREGVRQQDLAVSNIKDKGTIARALSSLEEANYVVRIPDSTDKRNKLIYLTHKGKALQAQLQPYAQMVMEQATAGLNDKDIAICQKVLSHILKALTTPGQEQ</sequence>
<dbReference type="SUPFAM" id="SSF46785">
    <property type="entry name" value="Winged helix' DNA-binding domain"/>
    <property type="match status" value="1"/>
</dbReference>
<keyword evidence="1" id="KW-0805">Transcription regulation</keyword>
<dbReference type="EMBL" id="VOOR01000004">
    <property type="protein sequence ID" value="TXB68411.1"/>
    <property type="molecule type" value="Genomic_DNA"/>
</dbReference>
<organism evidence="5 6">
    <name type="scientific">Phaeodactylibacter luteus</name>
    <dbReference type="NCBI Taxonomy" id="1564516"/>
    <lineage>
        <taxon>Bacteria</taxon>
        <taxon>Pseudomonadati</taxon>
        <taxon>Bacteroidota</taxon>
        <taxon>Saprospiria</taxon>
        <taxon>Saprospirales</taxon>
        <taxon>Haliscomenobacteraceae</taxon>
        <taxon>Phaeodactylibacter</taxon>
    </lineage>
</organism>
<proteinExistence type="predicted"/>
<accession>A0A5C6S1I1</accession>
<dbReference type="RefSeq" id="WP_147165990.1">
    <property type="nucleotide sequence ID" value="NZ_VOOR01000004.1"/>
</dbReference>